<protein>
    <submittedName>
        <fullName evidence="1">Uncharacterized protein</fullName>
    </submittedName>
</protein>
<keyword evidence="2" id="KW-1185">Reference proteome</keyword>
<dbReference type="KEGG" id="bbae:FRD01_17885"/>
<reference evidence="1 2" key="1">
    <citation type="submission" date="2019-08" db="EMBL/GenBank/DDBJ databases">
        <authorList>
            <person name="Liang Q."/>
        </authorList>
    </citation>
    <scope>NUCLEOTIDE SEQUENCE [LARGE SCALE GENOMIC DNA]</scope>
    <source>
        <strain evidence="1 2">V1718</strain>
    </source>
</reference>
<dbReference type="AlphaFoldDB" id="A0A5B8XU28"/>
<sequence length="241" mass="27427">MTKIQDAAQFKHSIAYRPELDEDGLQVEVFATDGSRIRRLSFFQQHIAFQEFQNIELAARLISALEDSETQTKATGYRLLTHEPCVGFVHTADGIQPGWMAFPLDNEVLKTPSLRVQTNESPSLRIVGGMKQADLLHCVLEERGDRFKKSVADLAILPHVKNWDVEQEISDTDCVELERLVGPTLAQNKLLASFRSLRREDLDAKSFRHSIELDRSLVCVPAEWLRAKIHLNFETLTRSTE</sequence>
<name>A0A5B8XU28_9DELT</name>
<accession>A0A5B8XU28</accession>
<proteinExistence type="predicted"/>
<dbReference type="Proteomes" id="UP000321595">
    <property type="component" value="Chromosome"/>
</dbReference>
<gene>
    <name evidence="1" type="ORF">FRD01_17885</name>
</gene>
<evidence type="ECO:0000313" key="2">
    <source>
        <dbReference type="Proteomes" id="UP000321595"/>
    </source>
</evidence>
<evidence type="ECO:0000313" key="1">
    <source>
        <dbReference type="EMBL" id="QED29075.1"/>
    </source>
</evidence>
<dbReference type="RefSeq" id="WP_146962067.1">
    <property type="nucleotide sequence ID" value="NZ_CP042467.1"/>
</dbReference>
<dbReference type="EMBL" id="CP042467">
    <property type="protein sequence ID" value="QED29075.1"/>
    <property type="molecule type" value="Genomic_DNA"/>
</dbReference>
<organism evidence="1 2">
    <name type="scientific">Microvenator marinus</name>
    <dbReference type="NCBI Taxonomy" id="2600177"/>
    <lineage>
        <taxon>Bacteria</taxon>
        <taxon>Deltaproteobacteria</taxon>
        <taxon>Bradymonadales</taxon>
        <taxon>Microvenatoraceae</taxon>
        <taxon>Microvenator</taxon>
    </lineage>
</organism>